<keyword evidence="4" id="KW-0472">Membrane</keyword>
<dbReference type="GO" id="GO:0016746">
    <property type="term" value="F:acyltransferase activity"/>
    <property type="evidence" value="ECO:0007669"/>
    <property type="project" value="UniProtKB-KW"/>
</dbReference>
<accession>A0ABT9BSD7</accession>
<evidence type="ECO:0000256" key="4">
    <source>
        <dbReference type="SAM" id="Phobius"/>
    </source>
</evidence>
<dbReference type="SUPFAM" id="SSF69593">
    <property type="entry name" value="Glycerol-3-phosphate (1)-acyltransferase"/>
    <property type="match status" value="1"/>
</dbReference>
<dbReference type="InterPro" id="IPR002123">
    <property type="entry name" value="Plipid/glycerol_acylTrfase"/>
</dbReference>
<keyword evidence="7" id="KW-1185">Reference proteome</keyword>
<dbReference type="PANTHER" id="PTHR10434:SF55">
    <property type="entry name" value="POSSIBLE ACYLTRANSFERASE"/>
    <property type="match status" value="1"/>
</dbReference>
<keyword evidence="4" id="KW-0812">Transmembrane</keyword>
<dbReference type="SMART" id="SM00563">
    <property type="entry name" value="PlsC"/>
    <property type="match status" value="1"/>
</dbReference>
<feature type="domain" description="Phospholipid/glycerol acyltransferase" evidence="5">
    <location>
        <begin position="43"/>
        <end position="163"/>
    </location>
</feature>
<evidence type="ECO:0000259" key="5">
    <source>
        <dbReference type="SMART" id="SM00563"/>
    </source>
</evidence>
<dbReference type="CDD" id="cd07989">
    <property type="entry name" value="LPLAT_AGPAT-like"/>
    <property type="match status" value="1"/>
</dbReference>
<keyword evidence="1" id="KW-0808">Transferase</keyword>
<reference evidence="6 7" key="1">
    <citation type="submission" date="2023-07" db="EMBL/GenBank/DDBJ databases">
        <title>Protaetiibacter sp. nov WY-16 isolated from soil.</title>
        <authorList>
            <person name="Liu B."/>
            <person name="Wan Y."/>
        </authorList>
    </citation>
    <scope>NUCLEOTIDE SEQUENCE [LARGE SCALE GENOMIC DNA]</scope>
    <source>
        <strain evidence="6 7">WY-16</strain>
    </source>
</reference>
<gene>
    <name evidence="6" type="ORF">Q5716_14000</name>
</gene>
<keyword evidence="2 6" id="KW-0012">Acyltransferase</keyword>
<evidence type="ECO:0000256" key="1">
    <source>
        <dbReference type="ARBA" id="ARBA00022679"/>
    </source>
</evidence>
<dbReference type="Proteomes" id="UP001241072">
    <property type="component" value="Unassembled WGS sequence"/>
</dbReference>
<dbReference type="Pfam" id="PF01553">
    <property type="entry name" value="Acyltransferase"/>
    <property type="match status" value="1"/>
</dbReference>
<comment type="caution">
    <text evidence="6">The sequence shown here is derived from an EMBL/GenBank/DDBJ whole genome shotgun (WGS) entry which is preliminary data.</text>
</comment>
<organism evidence="6 7">
    <name type="scientific">Antiquaquibacter soli</name>
    <dbReference type="NCBI Taxonomy" id="3064523"/>
    <lineage>
        <taxon>Bacteria</taxon>
        <taxon>Bacillati</taxon>
        <taxon>Actinomycetota</taxon>
        <taxon>Actinomycetes</taxon>
        <taxon>Micrococcales</taxon>
        <taxon>Microbacteriaceae</taxon>
        <taxon>Antiquaquibacter</taxon>
    </lineage>
</organism>
<protein>
    <submittedName>
        <fullName evidence="6">Lysophospholipid acyltransferase family protein</fullName>
    </submittedName>
</protein>
<evidence type="ECO:0000313" key="6">
    <source>
        <dbReference type="EMBL" id="MDO7883342.1"/>
    </source>
</evidence>
<dbReference type="RefSeq" id="WP_305003772.1">
    <property type="nucleotide sequence ID" value="NZ_JAUQUB010000004.1"/>
</dbReference>
<dbReference type="EMBL" id="JAUQUB010000004">
    <property type="protein sequence ID" value="MDO7883342.1"/>
    <property type="molecule type" value="Genomic_DNA"/>
</dbReference>
<evidence type="ECO:0000313" key="7">
    <source>
        <dbReference type="Proteomes" id="UP001241072"/>
    </source>
</evidence>
<dbReference type="PANTHER" id="PTHR10434">
    <property type="entry name" value="1-ACYL-SN-GLYCEROL-3-PHOSPHATE ACYLTRANSFERASE"/>
    <property type="match status" value="1"/>
</dbReference>
<feature type="region of interest" description="Disordered" evidence="3">
    <location>
        <begin position="236"/>
        <end position="258"/>
    </location>
</feature>
<evidence type="ECO:0000256" key="3">
    <source>
        <dbReference type="SAM" id="MobiDB-lite"/>
    </source>
</evidence>
<proteinExistence type="predicted"/>
<keyword evidence="4" id="KW-1133">Transmembrane helix</keyword>
<feature type="transmembrane region" description="Helical" evidence="4">
    <location>
        <begin position="12"/>
        <end position="31"/>
    </location>
</feature>
<evidence type="ECO:0000256" key="2">
    <source>
        <dbReference type="ARBA" id="ARBA00023315"/>
    </source>
</evidence>
<name>A0ABT9BSD7_9MICO</name>
<sequence length="258" mass="28580">MARRRDERTFGWWLLAAIVIPFLKLGGRYRFHHLDRVPESGAFILAPNHYTNLDPLVTAYTLWRARRVPRFLAKASLFRVPVVGAILRASGQIPVERQGAVAGGADPLAAASRLVDHGLAVIVYPEGTLTRDPEIWPMRGKFGAVRLALEHGVPIYPCATWGVHRILPRYSKKLSLFPRKDVDIVIGEPLDLSPWRDEPRTGATYAEATNSVMQAITALLEELRGEKAPLERWDPAAHGQSEIGRYDEPGAGAGANQL</sequence>